<dbReference type="PROSITE" id="PS51755">
    <property type="entry name" value="OMPR_PHOB"/>
    <property type="match status" value="1"/>
</dbReference>
<dbReference type="GO" id="GO:0006780">
    <property type="term" value="P:uroporphyrinogen III biosynthetic process"/>
    <property type="evidence" value="ECO:0007669"/>
    <property type="project" value="InterPro"/>
</dbReference>
<comment type="caution">
    <text evidence="4">The sequence shown here is derived from an EMBL/GenBank/DDBJ whole genome shotgun (WGS) entry which is preliminary data.</text>
</comment>
<dbReference type="GO" id="GO:0004852">
    <property type="term" value="F:uroporphyrinogen-III synthase activity"/>
    <property type="evidence" value="ECO:0007669"/>
    <property type="project" value="InterPro"/>
</dbReference>
<dbReference type="InterPro" id="IPR016032">
    <property type="entry name" value="Sig_transdc_resp-reg_C-effctor"/>
</dbReference>
<evidence type="ECO:0000313" key="4">
    <source>
        <dbReference type="EMBL" id="EUA67581.1"/>
    </source>
</evidence>
<keyword evidence="1 2" id="KW-0238">DNA-binding</keyword>
<organism evidence="4 5">
    <name type="scientific">Mycobacteroides abscessus subsp. bolletii 1513</name>
    <dbReference type="NCBI Taxonomy" id="1299321"/>
    <lineage>
        <taxon>Bacteria</taxon>
        <taxon>Bacillati</taxon>
        <taxon>Actinomycetota</taxon>
        <taxon>Actinomycetes</taxon>
        <taxon>Mycobacteriales</taxon>
        <taxon>Mycobacteriaceae</taxon>
        <taxon>Mycobacteroides</taxon>
        <taxon>Mycobacteroides abscessus</taxon>
    </lineage>
</organism>
<evidence type="ECO:0000313" key="5">
    <source>
        <dbReference type="Proteomes" id="UP000023351"/>
    </source>
</evidence>
<accession>X8DHP2</accession>
<dbReference type="PANTHER" id="PTHR40082">
    <property type="entry name" value="BLR5956 PROTEIN"/>
    <property type="match status" value="1"/>
</dbReference>
<dbReference type="CDD" id="cd00383">
    <property type="entry name" value="trans_reg_C"/>
    <property type="match status" value="1"/>
</dbReference>
<dbReference type="GO" id="GO:0006355">
    <property type="term" value="P:regulation of DNA-templated transcription"/>
    <property type="evidence" value="ECO:0007669"/>
    <property type="project" value="InterPro"/>
</dbReference>
<dbReference type="Proteomes" id="UP000023351">
    <property type="component" value="Unassembled WGS sequence"/>
</dbReference>
<evidence type="ECO:0000259" key="3">
    <source>
        <dbReference type="PROSITE" id="PS51755"/>
    </source>
</evidence>
<dbReference type="NCBIfam" id="NF005568">
    <property type="entry name" value="PRK07239.1"/>
    <property type="match status" value="1"/>
</dbReference>
<protein>
    <submittedName>
        <fullName evidence="4">Uroporphyrinogen-III synthase HemD family protein</fullName>
    </submittedName>
</protein>
<reference evidence="4 5" key="1">
    <citation type="submission" date="2013-12" db="EMBL/GenBank/DDBJ databases">
        <authorList>
            <person name="Zelazny A."/>
            <person name="Olivier K."/>
            <person name="Holland S."/>
            <person name="Lenaerts A."/>
            <person name="Ordway D."/>
            <person name="DeGroote M.A."/>
            <person name="Parker T."/>
            <person name="Sizemore C."/>
            <person name="Tallon L.J."/>
            <person name="Sadzewicz L.K."/>
            <person name="Sengamalay N."/>
            <person name="Fraser C.M."/>
            <person name="Hine E."/>
            <person name="Shefchek K.A."/>
            <person name="Das S.P."/>
            <person name="Tettelin H."/>
        </authorList>
    </citation>
    <scope>NUCLEOTIDE SEQUENCE [LARGE SCALE GENOMIC DNA]</scope>
    <source>
        <strain evidence="4 5">1513</strain>
    </source>
</reference>
<dbReference type="Gene3D" id="1.10.10.10">
    <property type="entry name" value="Winged helix-like DNA-binding domain superfamily/Winged helix DNA-binding domain"/>
    <property type="match status" value="1"/>
</dbReference>
<dbReference type="Pfam" id="PF00486">
    <property type="entry name" value="Trans_reg_C"/>
    <property type="match status" value="1"/>
</dbReference>
<feature type="DNA-binding region" description="OmpR/PhoB-type" evidence="2">
    <location>
        <begin position="265"/>
        <end position="358"/>
    </location>
</feature>
<evidence type="ECO:0000256" key="2">
    <source>
        <dbReference type="PROSITE-ProRule" id="PRU01091"/>
    </source>
</evidence>
<dbReference type="SUPFAM" id="SSF69618">
    <property type="entry name" value="HemD-like"/>
    <property type="match status" value="1"/>
</dbReference>
<dbReference type="SUPFAM" id="SSF46894">
    <property type="entry name" value="C-terminal effector domain of the bipartite response regulators"/>
    <property type="match status" value="1"/>
</dbReference>
<dbReference type="InterPro" id="IPR036108">
    <property type="entry name" value="4pyrrol_syn_uPrphyn_synt_sf"/>
</dbReference>
<name>X8DHP2_9MYCO</name>
<dbReference type="Pfam" id="PF02602">
    <property type="entry name" value="HEM4"/>
    <property type="match status" value="1"/>
</dbReference>
<dbReference type="CDD" id="cd06578">
    <property type="entry name" value="HemD"/>
    <property type="match status" value="1"/>
</dbReference>
<dbReference type="InterPro" id="IPR039793">
    <property type="entry name" value="UROS/Hem4"/>
</dbReference>
<dbReference type="GO" id="GO:0003677">
    <property type="term" value="F:DNA binding"/>
    <property type="evidence" value="ECO:0007669"/>
    <property type="project" value="UniProtKB-UniRule"/>
</dbReference>
<dbReference type="InterPro" id="IPR036388">
    <property type="entry name" value="WH-like_DNA-bd_sf"/>
</dbReference>
<dbReference type="InterPro" id="IPR003754">
    <property type="entry name" value="4pyrrol_synth_uPrphyn_synth"/>
</dbReference>
<sequence>MTAARRSEELIALLERRGAAVVHAAAIRIIPLADDAELREATELVIANPPDLTVATTGIGFRGWIEAADEWGVADGLKSALESGRLVARGPKATGAIRQAGLREEWSPASESSAEVLDRLLEEGVEGRRIAVQLHGAATEWEPIADLCEALTIAGAQVIRVPVYRWEPPEDQRPMDRLISMAINAELDGISFTSAPAVASMLGRAKATGRLDELLAALRARVAPLCVGPVTAAPLEVLGVPTTQPERARLGALARHIADELTRRAPRFHAGGHIVSVRSCGIAVDGETRQVSPAGMALMKRLMVRPGQVVSREDLLAALPGGGDDTHAVETAMTRLRAALGAPKVIQTVVKRGYRLAIDPTTIGECHG</sequence>
<dbReference type="GO" id="GO:0000160">
    <property type="term" value="P:phosphorelay signal transduction system"/>
    <property type="evidence" value="ECO:0007669"/>
    <property type="project" value="InterPro"/>
</dbReference>
<gene>
    <name evidence="4" type="ORF">I540_4190</name>
</gene>
<dbReference type="PANTHER" id="PTHR40082:SF1">
    <property type="entry name" value="BLR5956 PROTEIN"/>
    <property type="match status" value="1"/>
</dbReference>
<dbReference type="InterPro" id="IPR001867">
    <property type="entry name" value="OmpR/PhoB-type_DNA-bd"/>
</dbReference>
<dbReference type="PATRIC" id="fig|1299321.3.peg.4032"/>
<evidence type="ECO:0000256" key="1">
    <source>
        <dbReference type="ARBA" id="ARBA00023125"/>
    </source>
</evidence>
<dbReference type="SMART" id="SM00862">
    <property type="entry name" value="Trans_reg_C"/>
    <property type="match status" value="1"/>
</dbReference>
<proteinExistence type="predicted"/>
<feature type="domain" description="OmpR/PhoB-type" evidence="3">
    <location>
        <begin position="265"/>
        <end position="358"/>
    </location>
</feature>
<dbReference type="Gene3D" id="3.40.50.10090">
    <property type="match status" value="2"/>
</dbReference>
<dbReference type="EMBL" id="JAOJ01000003">
    <property type="protein sequence ID" value="EUA67581.1"/>
    <property type="molecule type" value="Genomic_DNA"/>
</dbReference>
<dbReference type="AlphaFoldDB" id="X8DHP2"/>